<dbReference type="InterPro" id="IPR027031">
    <property type="entry name" value="Gly-tRNA_synthase/POLG2"/>
</dbReference>
<dbReference type="InterPro" id="IPR033731">
    <property type="entry name" value="GlyRS-like_core"/>
</dbReference>
<gene>
    <name evidence="10" type="ORF">AVDCRST_MAG64-2718</name>
</gene>
<dbReference type="GO" id="GO:1990742">
    <property type="term" value="C:microvesicle"/>
    <property type="evidence" value="ECO:0007669"/>
    <property type="project" value="UniProtKB-ARBA"/>
</dbReference>
<dbReference type="GO" id="GO:0015966">
    <property type="term" value="P:diadenosine tetraphosphate biosynthetic process"/>
    <property type="evidence" value="ECO:0007669"/>
    <property type="project" value="UniProtKB-ARBA"/>
</dbReference>
<dbReference type="Gene3D" id="3.40.50.800">
    <property type="entry name" value="Anticodon-binding domain"/>
    <property type="match status" value="1"/>
</dbReference>
<dbReference type="FunFam" id="3.40.50.800:FF:000002">
    <property type="entry name" value="Glycine--tRNA ligase"/>
    <property type="match status" value="1"/>
</dbReference>
<dbReference type="GO" id="GO:0005524">
    <property type="term" value="F:ATP binding"/>
    <property type="evidence" value="ECO:0007669"/>
    <property type="project" value="UniProtKB-KW"/>
</dbReference>
<evidence type="ECO:0000313" key="10">
    <source>
        <dbReference type="EMBL" id="CAA9418353.1"/>
    </source>
</evidence>
<dbReference type="GO" id="GO:0004081">
    <property type="term" value="F:bis(5'-nucleosyl)-tetraphosphatase (asymmetrical) activity"/>
    <property type="evidence" value="ECO:0007669"/>
    <property type="project" value="UniProtKB-ARBA"/>
</dbReference>
<dbReference type="SUPFAM" id="SSF52954">
    <property type="entry name" value="Class II aaRS ABD-related"/>
    <property type="match status" value="1"/>
</dbReference>
<dbReference type="EMBL" id="CADCUQ010000612">
    <property type="protein sequence ID" value="CAA9418353.1"/>
    <property type="molecule type" value="Genomic_DNA"/>
</dbReference>
<dbReference type="InterPro" id="IPR002315">
    <property type="entry name" value="tRNA-synt_gly"/>
</dbReference>
<evidence type="ECO:0000256" key="2">
    <source>
        <dbReference type="ARBA" id="ARBA00012829"/>
    </source>
</evidence>
<dbReference type="GO" id="GO:0004820">
    <property type="term" value="F:glycine-tRNA ligase activity"/>
    <property type="evidence" value="ECO:0007669"/>
    <property type="project" value="UniProtKB-EC"/>
</dbReference>
<evidence type="ECO:0000256" key="8">
    <source>
        <dbReference type="ARBA" id="ARBA00023146"/>
    </source>
</evidence>
<dbReference type="NCBIfam" id="NF003211">
    <property type="entry name" value="PRK04173.1"/>
    <property type="match status" value="1"/>
</dbReference>
<keyword evidence="8 10" id="KW-0030">Aminoacyl-tRNA synthetase</keyword>
<dbReference type="InterPro" id="IPR004154">
    <property type="entry name" value="Anticodon-bd"/>
</dbReference>
<dbReference type="Pfam" id="PF03129">
    <property type="entry name" value="HGTP_anticodon"/>
    <property type="match status" value="1"/>
</dbReference>
<dbReference type="PANTHER" id="PTHR10745:SF8">
    <property type="entry name" value="DNA POLYMERASE SUBUNIT GAMMA-2, MITOCHONDRIAL"/>
    <property type="match status" value="1"/>
</dbReference>
<dbReference type="PRINTS" id="PR01043">
    <property type="entry name" value="TRNASYNTHGLY"/>
</dbReference>
<dbReference type="NCBIfam" id="TIGR00389">
    <property type="entry name" value="glyS_dimeric"/>
    <property type="match status" value="1"/>
</dbReference>
<sequence length="526" mass="60282">MSETQPANVMEQIVSLCKRRGFIYPASEIYGGIKGFWDYGPLGVLLKNNIRDWWWRQMVLCPPLGPDGHPVDMVGLDSAIIQHPKTWEASGHVAGFNDPMVDDRETKSRYRADHVIVYWSCSREQPPFAMLSGATPDEFAKRCRKLGLPSKADYSSAPLTDIDKELGPGKLLEMLPAIIGPDAKTPGTLTEPRPFNLMLDTYPGPIRDESNKAYLRPETAQGIFLNFKNVVDTTRVKVPFGVAQVGKSFRNEVTPRNYIFRSREFEQMEMEWFCPPDSALMWYEFWKAERMKWWLSLGIKPENLIFRDHPKEELAFYSKATVDIEYRYPFTAPDFGELEGIAHRGEYDLTQHQTHSGQKLDYFDQELQLKLKEQGATPEDIKARSRYVPNVIEPASGLTRAVLVLLCEAYRRDASRPSGEYLAFHPRFAPVKAGIFPLVNKDGMPELAEKLYLQLRQRFTCEYDPKQSIGKRYARMDEIGTPYCVTVDGDTLKDQTVTVRNRDDASQRRIAIDKVESFLREHIDAD</sequence>
<dbReference type="InterPro" id="IPR002314">
    <property type="entry name" value="aa-tRNA-synt_IIb"/>
</dbReference>
<evidence type="ECO:0000256" key="5">
    <source>
        <dbReference type="ARBA" id="ARBA00022741"/>
    </source>
</evidence>
<feature type="domain" description="Aminoacyl-transfer RNA synthetases class-II family profile" evidence="9">
    <location>
        <begin position="182"/>
        <end position="417"/>
    </location>
</feature>
<evidence type="ECO:0000256" key="1">
    <source>
        <dbReference type="ARBA" id="ARBA00008226"/>
    </source>
</evidence>
<evidence type="ECO:0000259" key="9">
    <source>
        <dbReference type="PROSITE" id="PS50862"/>
    </source>
</evidence>
<dbReference type="PROSITE" id="PS50862">
    <property type="entry name" value="AA_TRNA_LIGASE_II"/>
    <property type="match status" value="1"/>
</dbReference>
<keyword evidence="7" id="KW-0648">Protein biosynthesis</keyword>
<protein>
    <recommendedName>
        <fullName evidence="2">glycine--tRNA ligase</fullName>
        <ecNumber evidence="2">6.1.1.14</ecNumber>
    </recommendedName>
</protein>
<keyword evidence="6" id="KW-0067">ATP-binding</keyword>
<dbReference type="SUPFAM" id="SSF55681">
    <property type="entry name" value="Class II aaRS and biotin synthetases"/>
    <property type="match status" value="1"/>
</dbReference>
<dbReference type="InterPro" id="IPR045864">
    <property type="entry name" value="aa-tRNA-synth_II/BPL/LPL"/>
</dbReference>
<dbReference type="CDD" id="cd00774">
    <property type="entry name" value="GlyRS-like_core"/>
    <property type="match status" value="1"/>
</dbReference>
<organism evidence="10">
    <name type="scientific">uncultured Phycisphaerae bacterium</name>
    <dbReference type="NCBI Taxonomy" id="904963"/>
    <lineage>
        <taxon>Bacteria</taxon>
        <taxon>Pseudomonadati</taxon>
        <taxon>Planctomycetota</taxon>
        <taxon>Phycisphaerae</taxon>
        <taxon>environmental samples</taxon>
    </lineage>
</organism>
<dbReference type="AlphaFoldDB" id="A0A6J4PPB1"/>
<evidence type="ECO:0000256" key="3">
    <source>
        <dbReference type="ARBA" id="ARBA00022490"/>
    </source>
</evidence>
<dbReference type="InterPro" id="IPR006195">
    <property type="entry name" value="aa-tRNA-synth_II"/>
</dbReference>
<evidence type="ECO:0000256" key="4">
    <source>
        <dbReference type="ARBA" id="ARBA00022598"/>
    </source>
</evidence>
<proteinExistence type="inferred from homology"/>
<accession>A0A6J4PPB1</accession>
<evidence type="ECO:0000256" key="7">
    <source>
        <dbReference type="ARBA" id="ARBA00022917"/>
    </source>
</evidence>
<evidence type="ECO:0000256" key="6">
    <source>
        <dbReference type="ARBA" id="ARBA00022840"/>
    </source>
</evidence>
<keyword evidence="4 10" id="KW-0436">Ligase</keyword>
<dbReference type="GO" id="GO:0070062">
    <property type="term" value="C:extracellular exosome"/>
    <property type="evidence" value="ECO:0007669"/>
    <property type="project" value="UniProtKB-ARBA"/>
</dbReference>
<dbReference type="InterPro" id="IPR036621">
    <property type="entry name" value="Anticodon-bd_dom_sf"/>
</dbReference>
<name>A0A6J4PPB1_9BACT</name>
<keyword evidence="3" id="KW-0963">Cytoplasm</keyword>
<dbReference type="EC" id="6.1.1.14" evidence="2"/>
<comment type="similarity">
    <text evidence="1">Belongs to the class-II aminoacyl-tRNA synthetase family.</text>
</comment>
<reference evidence="10" key="1">
    <citation type="submission" date="2020-02" db="EMBL/GenBank/DDBJ databases">
        <authorList>
            <person name="Meier V. D."/>
        </authorList>
    </citation>
    <scope>NUCLEOTIDE SEQUENCE</scope>
    <source>
        <strain evidence="10">AVDCRST_MAG64</strain>
    </source>
</reference>
<dbReference type="GO" id="GO:0005737">
    <property type="term" value="C:cytoplasm"/>
    <property type="evidence" value="ECO:0007669"/>
    <property type="project" value="InterPro"/>
</dbReference>
<dbReference type="GO" id="GO:0006426">
    <property type="term" value="P:glycyl-tRNA aminoacylation"/>
    <property type="evidence" value="ECO:0007669"/>
    <property type="project" value="InterPro"/>
</dbReference>
<keyword evidence="5" id="KW-0547">Nucleotide-binding</keyword>
<dbReference type="Pfam" id="PF00587">
    <property type="entry name" value="tRNA-synt_2b"/>
    <property type="match status" value="1"/>
</dbReference>
<dbReference type="PANTHER" id="PTHR10745">
    <property type="entry name" value="GLYCYL-TRNA SYNTHETASE/DNA POLYMERASE SUBUNIT GAMMA-2"/>
    <property type="match status" value="1"/>
</dbReference>
<dbReference type="Gene3D" id="3.30.930.10">
    <property type="entry name" value="Bira Bifunctional Protein, Domain 2"/>
    <property type="match status" value="1"/>
</dbReference>